<dbReference type="PANTHER" id="PTHR10622:SF10">
    <property type="entry name" value="HET DOMAIN-CONTAINING PROTEIN"/>
    <property type="match status" value="1"/>
</dbReference>
<evidence type="ECO:0000313" key="4">
    <source>
        <dbReference type="EMBL" id="PIL24717.1"/>
    </source>
</evidence>
<organism evidence="4 5">
    <name type="scientific">Ganoderma sinense ZZ0214-1</name>
    <dbReference type="NCBI Taxonomy" id="1077348"/>
    <lineage>
        <taxon>Eukaryota</taxon>
        <taxon>Fungi</taxon>
        <taxon>Dikarya</taxon>
        <taxon>Basidiomycota</taxon>
        <taxon>Agaricomycotina</taxon>
        <taxon>Agaricomycetes</taxon>
        <taxon>Polyporales</taxon>
        <taxon>Polyporaceae</taxon>
        <taxon>Ganoderma</taxon>
    </lineage>
</organism>
<dbReference type="STRING" id="1077348.A0A2G8RT77"/>
<evidence type="ECO:0000259" key="2">
    <source>
        <dbReference type="Pfam" id="PF06985"/>
    </source>
</evidence>
<comment type="caution">
    <text evidence="4">The sequence shown here is derived from an EMBL/GenBank/DDBJ whole genome shotgun (WGS) entry which is preliminary data.</text>
</comment>
<keyword evidence="5" id="KW-1185">Reference proteome</keyword>
<reference evidence="4 5" key="1">
    <citation type="journal article" date="2015" name="Sci. Rep.">
        <title>Chromosome-level genome map provides insights into diverse defense mechanisms in the medicinal fungus Ganoderma sinense.</title>
        <authorList>
            <person name="Zhu Y."/>
            <person name="Xu J."/>
            <person name="Sun C."/>
            <person name="Zhou S."/>
            <person name="Xu H."/>
            <person name="Nelson D.R."/>
            <person name="Qian J."/>
            <person name="Song J."/>
            <person name="Luo H."/>
            <person name="Xiang L."/>
            <person name="Li Y."/>
            <person name="Xu Z."/>
            <person name="Ji A."/>
            <person name="Wang L."/>
            <person name="Lu S."/>
            <person name="Hayward A."/>
            <person name="Sun W."/>
            <person name="Li X."/>
            <person name="Schwartz D.C."/>
            <person name="Wang Y."/>
            <person name="Chen S."/>
        </authorList>
    </citation>
    <scope>NUCLEOTIDE SEQUENCE [LARGE SCALE GENOMIC DNA]</scope>
    <source>
        <strain evidence="4 5">ZZ0214-1</strain>
    </source>
</reference>
<gene>
    <name evidence="4" type="ORF">GSI_12603</name>
</gene>
<proteinExistence type="predicted"/>
<protein>
    <submittedName>
        <fullName evidence="4">Uncharacterized protein</fullName>
    </submittedName>
</protein>
<dbReference type="Proteomes" id="UP000230002">
    <property type="component" value="Unassembled WGS sequence"/>
</dbReference>
<dbReference type="AlphaFoldDB" id="A0A2G8RT77"/>
<evidence type="ECO:0000259" key="3">
    <source>
        <dbReference type="Pfam" id="PF26640"/>
    </source>
</evidence>
<accession>A0A2G8RT77</accession>
<dbReference type="InterPro" id="IPR010730">
    <property type="entry name" value="HET"/>
</dbReference>
<dbReference type="Pfam" id="PF06985">
    <property type="entry name" value="HET"/>
    <property type="match status" value="1"/>
</dbReference>
<feature type="domain" description="DUF8212" evidence="3">
    <location>
        <begin position="321"/>
        <end position="543"/>
    </location>
</feature>
<feature type="region of interest" description="Disordered" evidence="1">
    <location>
        <begin position="35"/>
        <end position="100"/>
    </location>
</feature>
<feature type="domain" description="Heterokaryon incompatibility" evidence="2">
    <location>
        <begin position="147"/>
        <end position="205"/>
    </location>
</feature>
<sequence>MRLLDTENGQFVERDPADEEMVYAILSHTWDTEKGEQTYKELKKIQRRHGPRSQALQSNPSELEGSGASSSELDRGRSSPTSSPSPLLKHSPSVTTRPLTDLVRLTPSEVEALRAFVQAYGLASPTPASPAHHLPALPPQSIWDDPELSPKIRDACAVARKNGYRYIWIDSCCIDKSSSSELSEAINSMYKWYSLSAMCYAYLADVPPGEDCQAEVSFFPMSRWFTRGWTLQELIAPDQVEFLSKDWASIGSKHTLVDLVESITDIEYKALLKLRPLEGFSVAQRLSWAANRSTTREEDRAYSLLGIFHIHMPTLYGEGDHAFRRLQEQIMQRIPDQSLFAWGEVYLPSAELHGSSDLSAIPKALLGIAWNWYSKFQNLFASSPDEFGRCKARGITRAHANTVQYPSTSYHWYDSEIEYSSTPYGVRTQFWTIPLNRDLLLRVIPHMEDIQLRFRTSEDSSAWYLAILGCQHAEYPGHLLGRVCYIPTPENSGVELVHLGYLRLSSRVDGDALSRPDLFLLSPETMEHCRPHAQLKTVYIPHHNRSNQISNLRRQPYTEIKLMLLKETRDALRSRGYSADLRDPDPDYPTIHRLTLSSDAHTVAVEFRHTLAEGGGHFTIHAEAKMTSSSVQVDCPSDSDQEARTIFWSDYRSLWSTELGPDSVRLSATGEDTLIVDLGLDFAGAGVYILRIQLGVVDDGPPAPSAVGSAVESIEGCSSSGPIDIEDVGQEEAAAGGHEIVCENTGMGGVDFSERGVSA</sequence>
<dbReference type="Pfam" id="PF26640">
    <property type="entry name" value="DUF8212"/>
    <property type="match status" value="1"/>
</dbReference>
<dbReference type="InterPro" id="IPR058525">
    <property type="entry name" value="DUF8212"/>
</dbReference>
<dbReference type="OrthoDB" id="2762307at2759"/>
<dbReference type="EMBL" id="AYKW01000056">
    <property type="protein sequence ID" value="PIL24717.1"/>
    <property type="molecule type" value="Genomic_DNA"/>
</dbReference>
<feature type="compositionally biased region" description="Basic and acidic residues" evidence="1">
    <location>
        <begin position="35"/>
        <end position="44"/>
    </location>
</feature>
<evidence type="ECO:0000256" key="1">
    <source>
        <dbReference type="SAM" id="MobiDB-lite"/>
    </source>
</evidence>
<feature type="compositionally biased region" description="Low complexity" evidence="1">
    <location>
        <begin position="78"/>
        <end position="93"/>
    </location>
</feature>
<name>A0A2G8RT77_9APHY</name>
<feature type="compositionally biased region" description="Low complexity" evidence="1">
    <location>
        <begin position="61"/>
        <end position="71"/>
    </location>
</feature>
<dbReference type="PANTHER" id="PTHR10622">
    <property type="entry name" value="HET DOMAIN-CONTAINING PROTEIN"/>
    <property type="match status" value="1"/>
</dbReference>
<evidence type="ECO:0000313" key="5">
    <source>
        <dbReference type="Proteomes" id="UP000230002"/>
    </source>
</evidence>